<dbReference type="PANTHER" id="PTHR19229:SF154">
    <property type="entry name" value="ABC TRANSPORTER A FAMILY MEMBER 3-RELATED"/>
    <property type="match status" value="1"/>
</dbReference>
<dbReference type="GO" id="GO:0005319">
    <property type="term" value="F:lipid transporter activity"/>
    <property type="evidence" value="ECO:0007669"/>
    <property type="project" value="TreeGrafter"/>
</dbReference>
<name>A0A392NMM3_9FABA</name>
<sequence length="143" mass="16578">MFFAFHWIELRCAQALRLWRNSSSEVNNELYKGYRKGNTERKINEIVAGYDFLNSNENIFNVSIWYNATYKNDTGFDTIALARIPRSVNLVSDAYLQFLLGPGTKMLFEFVKEMPKPATTIKFDLASLLGALFFTWVILQLFP</sequence>
<dbReference type="Proteomes" id="UP000265520">
    <property type="component" value="Unassembled WGS sequence"/>
</dbReference>
<accession>A0A392NMM3</accession>
<organism evidence="1 2">
    <name type="scientific">Trifolium medium</name>
    <dbReference type="NCBI Taxonomy" id="97028"/>
    <lineage>
        <taxon>Eukaryota</taxon>
        <taxon>Viridiplantae</taxon>
        <taxon>Streptophyta</taxon>
        <taxon>Embryophyta</taxon>
        <taxon>Tracheophyta</taxon>
        <taxon>Spermatophyta</taxon>
        <taxon>Magnoliopsida</taxon>
        <taxon>eudicotyledons</taxon>
        <taxon>Gunneridae</taxon>
        <taxon>Pentapetalae</taxon>
        <taxon>rosids</taxon>
        <taxon>fabids</taxon>
        <taxon>Fabales</taxon>
        <taxon>Fabaceae</taxon>
        <taxon>Papilionoideae</taxon>
        <taxon>50 kb inversion clade</taxon>
        <taxon>NPAAA clade</taxon>
        <taxon>Hologalegina</taxon>
        <taxon>IRL clade</taxon>
        <taxon>Trifolieae</taxon>
        <taxon>Trifolium</taxon>
    </lineage>
</organism>
<dbReference type="AlphaFoldDB" id="A0A392NMM3"/>
<dbReference type="GO" id="GO:0140359">
    <property type="term" value="F:ABC-type transporter activity"/>
    <property type="evidence" value="ECO:0007669"/>
    <property type="project" value="InterPro"/>
</dbReference>
<dbReference type="EMBL" id="LXQA010045271">
    <property type="protein sequence ID" value="MCI01111.1"/>
    <property type="molecule type" value="Genomic_DNA"/>
</dbReference>
<feature type="non-terminal residue" evidence="1">
    <location>
        <position position="143"/>
    </location>
</feature>
<evidence type="ECO:0000313" key="1">
    <source>
        <dbReference type="EMBL" id="MCI01111.1"/>
    </source>
</evidence>
<dbReference type="InterPro" id="IPR026082">
    <property type="entry name" value="ABCA"/>
</dbReference>
<dbReference type="PANTHER" id="PTHR19229">
    <property type="entry name" value="ATP-BINDING CASSETTE TRANSPORTER SUBFAMILY A ABCA"/>
    <property type="match status" value="1"/>
</dbReference>
<protein>
    <submittedName>
        <fullName evidence="1">ABC transporter A family member 7-like</fullName>
    </submittedName>
</protein>
<keyword evidence="2" id="KW-1185">Reference proteome</keyword>
<dbReference type="GO" id="GO:0016020">
    <property type="term" value="C:membrane"/>
    <property type="evidence" value="ECO:0007669"/>
    <property type="project" value="InterPro"/>
</dbReference>
<proteinExistence type="predicted"/>
<comment type="caution">
    <text evidence="1">The sequence shown here is derived from an EMBL/GenBank/DDBJ whole genome shotgun (WGS) entry which is preliminary data.</text>
</comment>
<evidence type="ECO:0000313" key="2">
    <source>
        <dbReference type="Proteomes" id="UP000265520"/>
    </source>
</evidence>
<reference evidence="1 2" key="1">
    <citation type="journal article" date="2018" name="Front. Plant Sci.">
        <title>Red Clover (Trifolium pratense) and Zigzag Clover (T. medium) - A Picture of Genomic Similarities and Differences.</title>
        <authorList>
            <person name="Dluhosova J."/>
            <person name="Istvanek J."/>
            <person name="Nedelnik J."/>
            <person name="Repkova J."/>
        </authorList>
    </citation>
    <scope>NUCLEOTIDE SEQUENCE [LARGE SCALE GENOMIC DNA]</scope>
    <source>
        <strain evidence="2">cv. 10/8</strain>
        <tissue evidence="1">Leaf</tissue>
    </source>
</reference>